<dbReference type="Proteomes" id="UP001501251">
    <property type="component" value="Unassembled WGS sequence"/>
</dbReference>
<comment type="caution">
    <text evidence="1">The sequence shown here is derived from an EMBL/GenBank/DDBJ whole genome shotgun (WGS) entry which is preliminary data.</text>
</comment>
<sequence>MQLVQLRGCEGDDCPKVFKTDRGTYVVQGDVFNAITTPDGEMAIEVPAEMLRGL</sequence>
<evidence type="ECO:0000313" key="2">
    <source>
        <dbReference type="Proteomes" id="UP001501251"/>
    </source>
</evidence>
<protein>
    <submittedName>
        <fullName evidence="1">Uncharacterized protein</fullName>
    </submittedName>
</protein>
<gene>
    <name evidence="1" type="ORF">GCM10022252_46880</name>
</gene>
<keyword evidence="2" id="KW-1185">Reference proteome</keyword>
<dbReference type="EMBL" id="BAABAQ010000008">
    <property type="protein sequence ID" value="GAA4197658.1"/>
    <property type="molecule type" value="Genomic_DNA"/>
</dbReference>
<organism evidence="1 2">
    <name type="scientific">Streptosporangium oxazolinicum</name>
    <dbReference type="NCBI Taxonomy" id="909287"/>
    <lineage>
        <taxon>Bacteria</taxon>
        <taxon>Bacillati</taxon>
        <taxon>Actinomycetota</taxon>
        <taxon>Actinomycetes</taxon>
        <taxon>Streptosporangiales</taxon>
        <taxon>Streptosporangiaceae</taxon>
        <taxon>Streptosporangium</taxon>
    </lineage>
</organism>
<reference evidence="2" key="1">
    <citation type="journal article" date="2019" name="Int. J. Syst. Evol. Microbiol.">
        <title>The Global Catalogue of Microorganisms (GCM) 10K type strain sequencing project: providing services to taxonomists for standard genome sequencing and annotation.</title>
        <authorList>
            <consortium name="The Broad Institute Genomics Platform"/>
            <consortium name="The Broad Institute Genome Sequencing Center for Infectious Disease"/>
            <person name="Wu L."/>
            <person name="Ma J."/>
        </authorList>
    </citation>
    <scope>NUCLEOTIDE SEQUENCE [LARGE SCALE GENOMIC DNA]</scope>
    <source>
        <strain evidence="2">JCM 17388</strain>
    </source>
</reference>
<proteinExistence type="predicted"/>
<evidence type="ECO:0000313" key="1">
    <source>
        <dbReference type="EMBL" id="GAA4197658.1"/>
    </source>
</evidence>
<dbReference type="RefSeq" id="WP_344920144.1">
    <property type="nucleotide sequence ID" value="NZ_BAABAQ010000008.1"/>
</dbReference>
<accession>A0ABP8B447</accession>
<name>A0ABP8B447_9ACTN</name>